<dbReference type="AlphaFoldDB" id="A0A9X1IJV2"/>
<proteinExistence type="predicted"/>
<protein>
    <submittedName>
        <fullName evidence="1">Uncharacterized protein</fullName>
    </submittedName>
</protein>
<reference evidence="1" key="1">
    <citation type="submission" date="2021-10" db="EMBL/GenBank/DDBJ databases">
        <title>Roseicella aerolatum sp. nov., isolated from aerosols of e-waste dismantling site.</title>
        <authorList>
            <person name="Qin T."/>
        </authorList>
    </citation>
    <scope>NUCLEOTIDE SEQUENCE</scope>
    <source>
        <strain evidence="1">GB24</strain>
    </source>
</reference>
<evidence type="ECO:0000313" key="2">
    <source>
        <dbReference type="Proteomes" id="UP001139311"/>
    </source>
</evidence>
<accession>A0A9X1IJV2</accession>
<organism evidence="1 2">
    <name type="scientific">Roseicella aerolata</name>
    <dbReference type="NCBI Taxonomy" id="2883479"/>
    <lineage>
        <taxon>Bacteria</taxon>
        <taxon>Pseudomonadati</taxon>
        <taxon>Pseudomonadota</taxon>
        <taxon>Alphaproteobacteria</taxon>
        <taxon>Acetobacterales</taxon>
        <taxon>Roseomonadaceae</taxon>
        <taxon>Roseicella</taxon>
    </lineage>
</organism>
<dbReference type="EMBL" id="JAJAQI010000109">
    <property type="protein sequence ID" value="MCB4825494.1"/>
    <property type="molecule type" value="Genomic_DNA"/>
</dbReference>
<dbReference type="RefSeq" id="WP_226614454.1">
    <property type="nucleotide sequence ID" value="NZ_JAJAQI010000109.1"/>
</dbReference>
<evidence type="ECO:0000313" key="1">
    <source>
        <dbReference type="EMBL" id="MCB4825494.1"/>
    </source>
</evidence>
<gene>
    <name evidence="1" type="ORF">LHA35_27705</name>
</gene>
<name>A0A9X1IJV2_9PROT</name>
<dbReference type="Proteomes" id="UP001139311">
    <property type="component" value="Unassembled WGS sequence"/>
</dbReference>
<comment type="caution">
    <text evidence="1">The sequence shown here is derived from an EMBL/GenBank/DDBJ whole genome shotgun (WGS) entry which is preliminary data.</text>
</comment>
<sequence length="102" mass="11126">MSPRLSSRALPWVIVDRTGGETVCETRADWIAEWRRWLALMERADRPAQQRREGLERALAANAGAFRGLVEHGALDAVLEVTGAAAAADARLSWLDAEAEAA</sequence>
<keyword evidence="2" id="KW-1185">Reference proteome</keyword>